<keyword evidence="10 13" id="KW-0067">ATP-binding</keyword>
<evidence type="ECO:0000256" key="2">
    <source>
        <dbReference type="ARBA" id="ARBA00004870"/>
    </source>
</evidence>
<keyword evidence="15" id="KW-1185">Reference proteome</keyword>
<comment type="similarity">
    <text evidence="13">Belongs to the LpxK family.</text>
</comment>
<keyword evidence="5 13" id="KW-0444">Lipid biosynthesis</keyword>
<dbReference type="EC" id="2.7.1.130" evidence="3 13"/>
<name>A0A3N4U1X9_9RHOB</name>
<accession>A0A3N4U1X9</accession>
<dbReference type="Proteomes" id="UP000269689">
    <property type="component" value="Unassembled WGS sequence"/>
</dbReference>
<evidence type="ECO:0000256" key="5">
    <source>
        <dbReference type="ARBA" id="ARBA00022516"/>
    </source>
</evidence>
<evidence type="ECO:0000256" key="11">
    <source>
        <dbReference type="ARBA" id="ARBA00023098"/>
    </source>
</evidence>
<keyword evidence="7 13" id="KW-0808">Transferase</keyword>
<dbReference type="AlphaFoldDB" id="A0A3N4U1X9"/>
<dbReference type="InterPro" id="IPR003758">
    <property type="entry name" value="LpxK"/>
</dbReference>
<evidence type="ECO:0000256" key="8">
    <source>
        <dbReference type="ARBA" id="ARBA00022741"/>
    </source>
</evidence>
<dbReference type="PANTHER" id="PTHR42724:SF1">
    <property type="entry name" value="TETRAACYLDISACCHARIDE 4'-KINASE, MITOCHONDRIAL-RELATED"/>
    <property type="match status" value="1"/>
</dbReference>
<keyword evidence="9 13" id="KW-0418">Kinase</keyword>
<dbReference type="GO" id="GO:0005524">
    <property type="term" value="F:ATP binding"/>
    <property type="evidence" value="ECO:0007669"/>
    <property type="project" value="UniProtKB-UniRule"/>
</dbReference>
<dbReference type="UniPathway" id="UPA00359">
    <property type="reaction ID" value="UER00482"/>
</dbReference>
<keyword evidence="11 13" id="KW-0443">Lipid metabolism</keyword>
<reference evidence="14 15" key="1">
    <citation type="submission" date="2018-11" db="EMBL/GenBank/DDBJ databases">
        <title>Genomic Encyclopedia of Type Strains, Phase IV (KMG-IV): sequencing the most valuable type-strain genomes for metagenomic binning, comparative biology and taxonomic classification.</title>
        <authorList>
            <person name="Goeker M."/>
        </authorList>
    </citation>
    <scope>NUCLEOTIDE SEQUENCE [LARGE SCALE GENOMIC DNA]</scope>
    <source>
        <strain evidence="14 15">DSM 104731</strain>
    </source>
</reference>
<dbReference type="OrthoDB" id="9766423at2"/>
<organism evidence="14 15">
    <name type="scientific">Pacificibacter maritimus</name>
    <dbReference type="NCBI Taxonomy" id="762213"/>
    <lineage>
        <taxon>Bacteria</taxon>
        <taxon>Pseudomonadati</taxon>
        <taxon>Pseudomonadota</taxon>
        <taxon>Alphaproteobacteria</taxon>
        <taxon>Rhodobacterales</taxon>
        <taxon>Roseobacteraceae</taxon>
        <taxon>Pacificibacter</taxon>
    </lineage>
</organism>
<comment type="caution">
    <text evidence="14">The sequence shown here is derived from an EMBL/GenBank/DDBJ whole genome shotgun (WGS) entry which is preliminary data.</text>
</comment>
<evidence type="ECO:0000256" key="9">
    <source>
        <dbReference type="ARBA" id="ARBA00022777"/>
    </source>
</evidence>
<dbReference type="NCBIfam" id="TIGR00682">
    <property type="entry name" value="lpxK"/>
    <property type="match status" value="1"/>
</dbReference>
<evidence type="ECO:0000256" key="12">
    <source>
        <dbReference type="ARBA" id="ARBA00029757"/>
    </source>
</evidence>
<dbReference type="GO" id="GO:0009029">
    <property type="term" value="F:lipid-A 4'-kinase activity"/>
    <property type="evidence" value="ECO:0007669"/>
    <property type="project" value="UniProtKB-UniRule"/>
</dbReference>
<dbReference type="HAMAP" id="MF_00409">
    <property type="entry name" value="LpxK"/>
    <property type="match status" value="1"/>
</dbReference>
<dbReference type="Pfam" id="PF02606">
    <property type="entry name" value="LpxK"/>
    <property type="match status" value="1"/>
</dbReference>
<comment type="catalytic activity">
    <reaction evidence="13">
        <text>a lipid A disaccharide + ATP = a lipid IVA + ADP + H(+)</text>
        <dbReference type="Rhea" id="RHEA:67840"/>
        <dbReference type="ChEBI" id="CHEBI:15378"/>
        <dbReference type="ChEBI" id="CHEBI:30616"/>
        <dbReference type="ChEBI" id="CHEBI:176343"/>
        <dbReference type="ChEBI" id="CHEBI:176425"/>
        <dbReference type="ChEBI" id="CHEBI:456216"/>
        <dbReference type="EC" id="2.7.1.130"/>
    </reaction>
</comment>
<dbReference type="GO" id="GO:0005886">
    <property type="term" value="C:plasma membrane"/>
    <property type="evidence" value="ECO:0007669"/>
    <property type="project" value="TreeGrafter"/>
</dbReference>
<protein>
    <recommendedName>
        <fullName evidence="4 13">Tetraacyldisaccharide 4'-kinase</fullName>
        <ecNumber evidence="3 13">2.7.1.130</ecNumber>
    </recommendedName>
    <alternativeName>
        <fullName evidence="12 13">Lipid A 4'-kinase</fullName>
    </alternativeName>
</protein>
<evidence type="ECO:0000256" key="6">
    <source>
        <dbReference type="ARBA" id="ARBA00022556"/>
    </source>
</evidence>
<feature type="binding site" evidence="13">
    <location>
        <begin position="54"/>
        <end position="61"/>
    </location>
    <ligand>
        <name>ATP</name>
        <dbReference type="ChEBI" id="CHEBI:30616"/>
    </ligand>
</feature>
<dbReference type="PANTHER" id="PTHR42724">
    <property type="entry name" value="TETRAACYLDISACCHARIDE 4'-KINASE"/>
    <property type="match status" value="1"/>
</dbReference>
<sequence>MTPPAFWSRPPSAAGWQALLLQPLAAIYARGTARRLRQTGYKASVPVICVGNINAGGTGKTPTVIALVQKLQAMGKIVHVVSRGYGGKLAGPVQVDPHDHCADDVGDEPLLICAFAPAWIAKDRALGVQAAEAAGADVILLDDGMQNPSVVKDATFVVVDAHRGFGNGHVLPAGPLREPVTTGLARGDVVISIGDKKAQEKFKSTWGGFVSLPQVTAALSPLETGMDWNGLRTLAFAGIGHPEKFFATLKGMGAILIRTEALRDHQPLSLALMKRLEIEATTFDAQLVTTEKDAVRLPRAFQMKVLTLPVRLEIDDDGPIFETFKRLGLT</sequence>
<evidence type="ECO:0000256" key="7">
    <source>
        <dbReference type="ARBA" id="ARBA00022679"/>
    </source>
</evidence>
<evidence type="ECO:0000256" key="3">
    <source>
        <dbReference type="ARBA" id="ARBA00012071"/>
    </source>
</evidence>
<dbReference type="EMBL" id="RKQK01000004">
    <property type="protein sequence ID" value="RPE64833.1"/>
    <property type="molecule type" value="Genomic_DNA"/>
</dbReference>
<keyword evidence="8 13" id="KW-0547">Nucleotide-binding</keyword>
<gene>
    <name evidence="13" type="primary">lpxK</name>
    <name evidence="14" type="ORF">EDD53_2597</name>
</gene>
<comment type="pathway">
    <text evidence="2 13">Glycolipid biosynthesis; lipid IV(A) biosynthesis; lipid IV(A) from (3R)-3-hydroxytetradecanoyl-[acyl-carrier-protein] and UDP-N-acetyl-alpha-D-glucosamine: step 6/6.</text>
</comment>
<dbReference type="GO" id="GO:0009244">
    <property type="term" value="P:lipopolysaccharide core region biosynthetic process"/>
    <property type="evidence" value="ECO:0007669"/>
    <property type="project" value="TreeGrafter"/>
</dbReference>
<evidence type="ECO:0000256" key="1">
    <source>
        <dbReference type="ARBA" id="ARBA00002274"/>
    </source>
</evidence>
<evidence type="ECO:0000256" key="4">
    <source>
        <dbReference type="ARBA" id="ARBA00016436"/>
    </source>
</evidence>
<evidence type="ECO:0000313" key="14">
    <source>
        <dbReference type="EMBL" id="RPE64833.1"/>
    </source>
</evidence>
<proteinExistence type="inferred from homology"/>
<evidence type="ECO:0000313" key="15">
    <source>
        <dbReference type="Proteomes" id="UP000269689"/>
    </source>
</evidence>
<dbReference type="RefSeq" id="WP_123793793.1">
    <property type="nucleotide sequence ID" value="NZ_RKQK01000004.1"/>
</dbReference>
<dbReference type="SUPFAM" id="SSF52540">
    <property type="entry name" value="P-loop containing nucleoside triphosphate hydrolases"/>
    <property type="match status" value="1"/>
</dbReference>
<keyword evidence="6 13" id="KW-0441">Lipid A biosynthesis</keyword>
<dbReference type="GO" id="GO:0009245">
    <property type="term" value="P:lipid A biosynthetic process"/>
    <property type="evidence" value="ECO:0007669"/>
    <property type="project" value="UniProtKB-UniRule"/>
</dbReference>
<evidence type="ECO:0000256" key="10">
    <source>
        <dbReference type="ARBA" id="ARBA00022840"/>
    </source>
</evidence>
<dbReference type="InterPro" id="IPR027417">
    <property type="entry name" value="P-loop_NTPase"/>
</dbReference>
<comment type="function">
    <text evidence="1 13">Transfers the gamma-phosphate of ATP to the 4'-position of a tetraacyldisaccharide 1-phosphate intermediate (termed DS-1-P) to form tetraacyldisaccharide 1,4'-bis-phosphate (lipid IVA).</text>
</comment>
<evidence type="ECO:0000256" key="13">
    <source>
        <dbReference type="HAMAP-Rule" id="MF_00409"/>
    </source>
</evidence>